<feature type="compositionally biased region" description="Polar residues" evidence="1">
    <location>
        <begin position="188"/>
        <end position="206"/>
    </location>
</feature>
<reference evidence="2" key="1">
    <citation type="submission" date="2022-06" db="EMBL/GenBank/DDBJ databases">
        <authorList>
            <consortium name="SYNGENTA / RWTH Aachen University"/>
        </authorList>
    </citation>
    <scope>NUCLEOTIDE SEQUENCE</scope>
</reference>
<feature type="compositionally biased region" description="Polar residues" evidence="1">
    <location>
        <begin position="20"/>
        <end position="30"/>
    </location>
</feature>
<accession>A0AAV0B2P1</accession>
<feature type="region of interest" description="Disordered" evidence="1">
    <location>
        <begin position="188"/>
        <end position="209"/>
    </location>
</feature>
<name>A0AAV0B2P1_PHAPC</name>
<dbReference type="Proteomes" id="UP001153365">
    <property type="component" value="Unassembled WGS sequence"/>
</dbReference>
<evidence type="ECO:0000313" key="2">
    <source>
        <dbReference type="EMBL" id="CAH7678310.1"/>
    </source>
</evidence>
<evidence type="ECO:0000313" key="3">
    <source>
        <dbReference type="Proteomes" id="UP001153365"/>
    </source>
</evidence>
<comment type="caution">
    <text evidence="2">The sequence shown here is derived from an EMBL/GenBank/DDBJ whole genome shotgun (WGS) entry which is preliminary data.</text>
</comment>
<feature type="region of interest" description="Disordered" evidence="1">
    <location>
        <begin position="243"/>
        <end position="265"/>
    </location>
</feature>
<dbReference type="EMBL" id="CALTRL010003165">
    <property type="protein sequence ID" value="CAH7678310.1"/>
    <property type="molecule type" value="Genomic_DNA"/>
</dbReference>
<gene>
    <name evidence="2" type="ORF">PPACK8108_LOCUS12921</name>
</gene>
<dbReference type="AlphaFoldDB" id="A0AAV0B2P1"/>
<protein>
    <submittedName>
        <fullName evidence="2">Uncharacterized protein</fullName>
    </submittedName>
</protein>
<proteinExistence type="predicted"/>
<sequence length="690" mass="77638">MPVGQSPVTAAPSSLPPPGSESQRNPSQGVVDSDGDVKSEGGDSEDDNDFYHGQGDQTINLKRGHSRGMHFQGKDDHTLASILCLLTQQISGVATTLSGAPDSFDGSNPSKLRNFLQSCQLTFYNNEKTFSKDKKKIKPYFTQLDNEDWMKDHGMASSYILDFKTLTTKISGWSQNGLMYHFRKGLPSSPSDSNYNAPGINEGTTSKPRRNNLANQRLLALTRSPQILQTLNLALTNLIRRSTRGSNQEKRPSLLNKDGTLKSNKRQRQIDQGLCTYCGGKHSLEEFFWLKAKDDPKGSPSNFKAHLCTLNTGAGNSLLFLSFLSDNFISILLDSRATHSFIAKHITFQYSLPLSELLSPVPLHTVSMEKDPSQWITHSTKWDGTIVPRDLALAISSKELERIGESLLPEDTRPFKKKRQIGRSQVGESSSSDHSNWMMIERKEIVRGKLTRKGIGFMSKFENLKRFDQRFEMIIFRDSTQDSVGEILQWKEPRPSKAINRANGIQFPGKTVLLRDKWKLQRVKQRFHKMLVYRLPIVGLKTVEEYIEEAGGTDWMELVWDLEQALSNCDQSVELLIKAWKMRHDGLVWDGLGRSLINFIGHKLLGFKGNLIANGLPDGAMIIEIESFLVDDEAKDCEQKRLLNFEKKKTGQMKELVDGVQDQGAKGKTLGHGYGEPLMCCGIYWEEQST</sequence>
<feature type="region of interest" description="Disordered" evidence="1">
    <location>
        <begin position="1"/>
        <end position="69"/>
    </location>
</feature>
<organism evidence="2 3">
    <name type="scientific">Phakopsora pachyrhizi</name>
    <name type="common">Asian soybean rust disease fungus</name>
    <dbReference type="NCBI Taxonomy" id="170000"/>
    <lineage>
        <taxon>Eukaryota</taxon>
        <taxon>Fungi</taxon>
        <taxon>Dikarya</taxon>
        <taxon>Basidiomycota</taxon>
        <taxon>Pucciniomycotina</taxon>
        <taxon>Pucciniomycetes</taxon>
        <taxon>Pucciniales</taxon>
        <taxon>Phakopsoraceae</taxon>
        <taxon>Phakopsora</taxon>
    </lineage>
</organism>
<evidence type="ECO:0000256" key="1">
    <source>
        <dbReference type="SAM" id="MobiDB-lite"/>
    </source>
</evidence>
<feature type="compositionally biased region" description="Polar residues" evidence="1">
    <location>
        <begin position="1"/>
        <end position="12"/>
    </location>
</feature>
<keyword evidence="3" id="KW-1185">Reference proteome</keyword>